<evidence type="ECO:0000256" key="13">
    <source>
        <dbReference type="ARBA" id="ARBA00065291"/>
    </source>
</evidence>
<keyword evidence="6" id="KW-0809">Transit peptide</keyword>
<evidence type="ECO:0000256" key="11">
    <source>
        <dbReference type="ARBA" id="ARBA00052347"/>
    </source>
</evidence>
<dbReference type="SUPFAM" id="SSF51246">
    <property type="entry name" value="Rudiment single hybrid motif"/>
    <property type="match status" value="1"/>
</dbReference>
<dbReference type="GO" id="GO:0005759">
    <property type="term" value="C:mitochondrial matrix"/>
    <property type="evidence" value="ECO:0007669"/>
    <property type="project" value="UniProtKB-SubCell"/>
</dbReference>
<dbReference type="SUPFAM" id="SSF56059">
    <property type="entry name" value="Glutathione synthetase ATP-binding domain-like"/>
    <property type="match status" value="1"/>
</dbReference>
<evidence type="ECO:0000256" key="4">
    <source>
        <dbReference type="ARBA" id="ARBA00022741"/>
    </source>
</evidence>
<keyword evidence="7" id="KW-0496">Mitochondrion</keyword>
<dbReference type="Ensembl" id="ENSSLDT00000024494.1">
    <property type="protein sequence ID" value="ENSSLDP00000023731.1"/>
    <property type="gene ID" value="ENSSLDG00000018498.1"/>
</dbReference>
<evidence type="ECO:0000313" key="22">
    <source>
        <dbReference type="Ensembl" id="ENSSLDP00000023731.1"/>
    </source>
</evidence>
<dbReference type="FunFam" id="3.40.50.20:FF:000010">
    <property type="entry name" value="Propionyl-CoA carboxylase subunit alpha"/>
    <property type="match status" value="1"/>
</dbReference>
<dbReference type="PROSITE" id="PS00188">
    <property type="entry name" value="BIOTIN"/>
    <property type="match status" value="1"/>
</dbReference>
<dbReference type="SUPFAM" id="SSF52440">
    <property type="entry name" value="PreATP-grasp domain"/>
    <property type="match status" value="1"/>
</dbReference>
<name>A0A3B4Y6S7_SERLL</name>
<evidence type="ECO:0000256" key="17">
    <source>
        <dbReference type="ARBA" id="ARBA00082627"/>
    </source>
</evidence>
<comment type="cofactor">
    <cofactor evidence="1">
        <name>biotin</name>
        <dbReference type="ChEBI" id="CHEBI:57586"/>
    </cofactor>
</comment>
<evidence type="ECO:0000256" key="1">
    <source>
        <dbReference type="ARBA" id="ARBA00001953"/>
    </source>
</evidence>
<dbReference type="InterPro" id="IPR011054">
    <property type="entry name" value="Rudment_hybrid_motif"/>
</dbReference>
<keyword evidence="5 18" id="KW-0067">ATP-binding</keyword>
<keyword evidence="8" id="KW-0092">Biotin</keyword>
<dbReference type="GO" id="GO:0046872">
    <property type="term" value="F:metal ion binding"/>
    <property type="evidence" value="ECO:0007669"/>
    <property type="project" value="InterPro"/>
</dbReference>
<reference evidence="22" key="2">
    <citation type="submission" date="2025-09" db="UniProtKB">
        <authorList>
            <consortium name="Ensembl"/>
        </authorList>
    </citation>
    <scope>IDENTIFICATION</scope>
</reference>
<dbReference type="InterPro" id="IPR016185">
    <property type="entry name" value="PreATP-grasp_dom_sf"/>
</dbReference>
<evidence type="ECO:0000259" key="21">
    <source>
        <dbReference type="PROSITE" id="PS50979"/>
    </source>
</evidence>
<evidence type="ECO:0000256" key="3">
    <source>
        <dbReference type="ARBA" id="ARBA00022598"/>
    </source>
</evidence>
<dbReference type="InterPro" id="IPR005481">
    <property type="entry name" value="BC-like_N"/>
</dbReference>
<dbReference type="InterPro" id="IPR005479">
    <property type="entry name" value="CPAse_ATP-bd"/>
</dbReference>
<dbReference type="AlphaFoldDB" id="A0A3B4Y6S7"/>
<dbReference type="Pfam" id="PF02786">
    <property type="entry name" value="CPSase_L_D2"/>
    <property type="match status" value="1"/>
</dbReference>
<dbReference type="GO" id="GO:0005524">
    <property type="term" value="F:ATP binding"/>
    <property type="evidence" value="ECO:0007669"/>
    <property type="project" value="UniProtKB-UniRule"/>
</dbReference>
<feature type="domain" description="ATP-grasp" evidence="20">
    <location>
        <begin position="132"/>
        <end position="329"/>
    </location>
</feature>
<dbReference type="InterPro" id="IPR005482">
    <property type="entry name" value="Biotin_COase_C"/>
</dbReference>
<accession>A0A3B4Y6S7</accession>
<evidence type="ECO:0000256" key="18">
    <source>
        <dbReference type="PROSITE-ProRule" id="PRU00409"/>
    </source>
</evidence>
<dbReference type="InterPro" id="IPR011053">
    <property type="entry name" value="Single_hybrid_motif"/>
</dbReference>
<dbReference type="Gene3D" id="3.30.470.20">
    <property type="entry name" value="ATP-grasp fold, B domain"/>
    <property type="match status" value="1"/>
</dbReference>
<evidence type="ECO:0000256" key="6">
    <source>
        <dbReference type="ARBA" id="ARBA00022946"/>
    </source>
</evidence>
<comment type="pathway">
    <text evidence="9">Amino-acid degradation; L-leucine degradation; (S)-3-hydroxy-3-methylglutaryl-CoA from 3-isovaleryl-CoA: step 2/3.</text>
</comment>
<evidence type="ECO:0000256" key="2">
    <source>
        <dbReference type="ARBA" id="ARBA00004305"/>
    </source>
</evidence>
<dbReference type="PROSITE" id="PS50979">
    <property type="entry name" value="BC"/>
    <property type="match status" value="1"/>
</dbReference>
<dbReference type="EC" id="6.4.1.4" evidence="10"/>
<sequence>LRVLGKVIIRVGRIEKVLIANRGEIACRVMRTAKKMGIRSVAVYSDADRHSMHVAMADEAYHIGPPPSQQSYLSMEKVLEVAKKSGSHAVHPGYGFLSENTEFAEACKQEGIIFIGPPSSAIRDMGIKSTSKHIMSAAGVPIIGGYHGEDQSNERLQAEAARIGYPVMIKAVRGGGGKGMRIARSDSDFLEQLESARREARKSFNDDVMLVEKFVEDPRHVEVQVFGDMHGNAVYLFERDCSVQRRHQKIIEEAPGPGISPEVRRKLGEAAVKAAKAVNYVGAGTVEFIMDAHHNFYFMEMNTRLQVEHPVSEMITATDLVEWQLRVAAGERLPLLQDDIILGGHSFEARIYAEDPNNDFLPGAGPLLHLSTPPPDQHTRIETGVREGDEVSAHYDPMIAKLVVWGEDRSAALKKLRYCLRQYNIVGLNTNIDFLLSLSGHPEFEAGNVTTSFIPQHYADLFPTPRAPSGATICQAALGLVLQEKKDTQEFTQASTGEGDNIFLVRKNDLQLFELKKNHIILNVHGEVYHVTGEVEVEGGALFLHCSVNGVKSRPKLVILDNTVHLFSTEGSSQVSVPVPKYLAGVSGSGAQGGAVAPMTGTIEKVLVKAGDKVTAGDPLMVMIAMKMEHTIRAPKSGVIKKVFFSEGSQANRHAPLVELQEEGEDNGDGGSQ</sequence>
<comment type="function">
    <text evidence="12">Biotin-attachment subunit of the 3-methylcrotonyl-CoA carboxylase, an enzyme that catalyzes the conversion of 3-methylcrotonyl-CoA to 3-methylglutaconyl-CoA, a critical step for leucine and isovaleric acid catabolism.</text>
</comment>
<evidence type="ECO:0000259" key="19">
    <source>
        <dbReference type="PROSITE" id="PS50968"/>
    </source>
</evidence>
<evidence type="ECO:0000256" key="5">
    <source>
        <dbReference type="ARBA" id="ARBA00022840"/>
    </source>
</evidence>
<dbReference type="InterPro" id="IPR050856">
    <property type="entry name" value="Biotin_carboxylase_complex"/>
</dbReference>
<feature type="domain" description="Biotin carboxylation" evidence="21">
    <location>
        <begin position="13"/>
        <end position="459"/>
    </location>
</feature>
<dbReference type="FunFam" id="3.30.1490.20:FF:000003">
    <property type="entry name" value="acetyl-CoA carboxylase isoform X1"/>
    <property type="match status" value="1"/>
</dbReference>
<reference evidence="22" key="1">
    <citation type="submission" date="2025-08" db="UniProtKB">
        <authorList>
            <consortium name="Ensembl"/>
        </authorList>
    </citation>
    <scope>IDENTIFICATION</scope>
</reference>
<evidence type="ECO:0000256" key="15">
    <source>
        <dbReference type="ARBA" id="ARBA00076115"/>
    </source>
</evidence>
<dbReference type="CDD" id="cd06850">
    <property type="entry name" value="biotinyl_domain"/>
    <property type="match status" value="1"/>
</dbReference>
<comment type="subcellular location">
    <subcellularLocation>
        <location evidence="2">Mitochondrion matrix</location>
    </subcellularLocation>
</comment>
<dbReference type="PROSITE" id="PS50968">
    <property type="entry name" value="BIOTINYL_LIPOYL"/>
    <property type="match status" value="1"/>
</dbReference>
<dbReference type="InterPro" id="IPR011761">
    <property type="entry name" value="ATP-grasp"/>
</dbReference>
<dbReference type="GO" id="GO:0004485">
    <property type="term" value="F:methylcrotonoyl-CoA carboxylase activity"/>
    <property type="evidence" value="ECO:0007669"/>
    <property type="project" value="UniProtKB-EC"/>
</dbReference>
<evidence type="ECO:0000256" key="14">
    <source>
        <dbReference type="ARBA" id="ARBA00070568"/>
    </source>
</evidence>
<comment type="subunit">
    <text evidence="13">Probably a dodecamer composed of six biotin-containing alpha subunits (MCCC1) and six beta (MCCC2) subunits. Interacts (via the biotin carboxylation domain) with SIRT4.</text>
</comment>
<dbReference type="PANTHER" id="PTHR18866">
    <property type="entry name" value="CARBOXYLASE:PYRUVATE/ACETYL-COA/PROPIONYL-COA CARBOXYLASE"/>
    <property type="match status" value="1"/>
</dbReference>
<dbReference type="PROSITE" id="PS50975">
    <property type="entry name" value="ATP_GRASP"/>
    <property type="match status" value="1"/>
</dbReference>
<dbReference type="Pfam" id="PF02785">
    <property type="entry name" value="Biotin_carb_C"/>
    <property type="match status" value="1"/>
</dbReference>
<keyword evidence="4 18" id="KW-0547">Nucleotide-binding</keyword>
<keyword evidence="3" id="KW-0436">Ligase</keyword>
<evidence type="ECO:0000256" key="16">
    <source>
        <dbReference type="ARBA" id="ARBA00076418"/>
    </source>
</evidence>
<dbReference type="STRING" id="1841481.ENSSLDP00000023731"/>
<dbReference type="SMART" id="SM00878">
    <property type="entry name" value="Biotin_carb_C"/>
    <property type="match status" value="1"/>
</dbReference>
<evidence type="ECO:0000259" key="20">
    <source>
        <dbReference type="PROSITE" id="PS50975"/>
    </source>
</evidence>
<dbReference type="Pfam" id="PF00364">
    <property type="entry name" value="Biotin_lipoyl"/>
    <property type="match status" value="1"/>
</dbReference>
<dbReference type="InterPro" id="IPR000089">
    <property type="entry name" value="Biotin_lipoyl"/>
</dbReference>
<dbReference type="GeneTree" id="ENSGT00940000156941"/>
<evidence type="ECO:0000256" key="9">
    <source>
        <dbReference type="ARBA" id="ARBA00025711"/>
    </source>
</evidence>
<dbReference type="Pfam" id="PF00289">
    <property type="entry name" value="Biotin_carb_N"/>
    <property type="match status" value="1"/>
</dbReference>
<feature type="domain" description="Lipoyl-binding" evidence="19">
    <location>
        <begin position="581"/>
        <end position="661"/>
    </location>
</feature>
<comment type="catalytic activity">
    <reaction evidence="11">
        <text>3-methylbut-2-enoyl-CoA + hydrogencarbonate + ATP = 3-methyl-(2E)-glutaconyl-CoA + ADP + phosphate + H(+)</text>
        <dbReference type="Rhea" id="RHEA:13589"/>
        <dbReference type="ChEBI" id="CHEBI:15378"/>
        <dbReference type="ChEBI" id="CHEBI:17544"/>
        <dbReference type="ChEBI" id="CHEBI:30616"/>
        <dbReference type="ChEBI" id="CHEBI:43474"/>
        <dbReference type="ChEBI" id="CHEBI:57344"/>
        <dbReference type="ChEBI" id="CHEBI:57346"/>
        <dbReference type="ChEBI" id="CHEBI:456216"/>
        <dbReference type="EC" id="6.4.1.4"/>
    </reaction>
</comment>
<dbReference type="FunFam" id="3.30.470.20:FF:000028">
    <property type="entry name" value="Methylcrotonoyl-CoA carboxylase subunit alpha, mitochondrial"/>
    <property type="match status" value="1"/>
</dbReference>
<dbReference type="SUPFAM" id="SSF51230">
    <property type="entry name" value="Single hybrid motif"/>
    <property type="match status" value="1"/>
</dbReference>
<dbReference type="InterPro" id="IPR011764">
    <property type="entry name" value="Biotin_carboxylation_dom"/>
</dbReference>
<evidence type="ECO:0000256" key="10">
    <source>
        <dbReference type="ARBA" id="ARBA00026116"/>
    </source>
</evidence>
<evidence type="ECO:0000256" key="12">
    <source>
        <dbReference type="ARBA" id="ARBA00055202"/>
    </source>
</evidence>
<dbReference type="PANTHER" id="PTHR18866:SF33">
    <property type="entry name" value="METHYLCROTONOYL-COA CARBOXYLASE SUBUNIT ALPHA, MITOCHONDRIAL-RELATED"/>
    <property type="match status" value="1"/>
</dbReference>
<evidence type="ECO:0000256" key="7">
    <source>
        <dbReference type="ARBA" id="ARBA00023128"/>
    </source>
</evidence>
<evidence type="ECO:0000256" key="8">
    <source>
        <dbReference type="ARBA" id="ARBA00023267"/>
    </source>
</evidence>
<dbReference type="Proteomes" id="UP000261360">
    <property type="component" value="Unplaced"/>
</dbReference>
<dbReference type="InterPro" id="IPR001882">
    <property type="entry name" value="Biotin_BS"/>
</dbReference>
<proteinExistence type="predicted"/>
<evidence type="ECO:0000313" key="23">
    <source>
        <dbReference type="Proteomes" id="UP000261360"/>
    </source>
</evidence>
<dbReference type="Gene3D" id="2.40.50.100">
    <property type="match status" value="1"/>
</dbReference>
<keyword evidence="23" id="KW-1185">Reference proteome</keyword>
<protein>
    <recommendedName>
        <fullName evidence="14">Methylcrotonoyl-CoA carboxylase subunit alpha, mitochondrial</fullName>
        <ecNumber evidence="10">6.4.1.4</ecNumber>
    </recommendedName>
    <alternativeName>
        <fullName evidence="15">3-methylcrotonyl-CoA carboxylase 1</fullName>
    </alternativeName>
    <alternativeName>
        <fullName evidence="16">3-methylcrotonyl-CoA carboxylase biotin-containing subunit</fullName>
    </alternativeName>
    <alternativeName>
        <fullName evidence="17">3-methylcrotonyl-CoA:carbon dioxide ligase subunit alpha</fullName>
    </alternativeName>
</protein>
<organism evidence="22 23">
    <name type="scientific">Seriola lalandi dorsalis</name>
    <dbReference type="NCBI Taxonomy" id="1841481"/>
    <lineage>
        <taxon>Eukaryota</taxon>
        <taxon>Metazoa</taxon>
        <taxon>Chordata</taxon>
        <taxon>Craniata</taxon>
        <taxon>Vertebrata</taxon>
        <taxon>Euteleostomi</taxon>
        <taxon>Actinopterygii</taxon>
        <taxon>Neopterygii</taxon>
        <taxon>Teleostei</taxon>
        <taxon>Neoteleostei</taxon>
        <taxon>Acanthomorphata</taxon>
        <taxon>Carangaria</taxon>
        <taxon>Carangiformes</taxon>
        <taxon>Carangidae</taxon>
        <taxon>Seriola</taxon>
    </lineage>
</organism>
<dbReference type="PROSITE" id="PS00867">
    <property type="entry name" value="CPSASE_2"/>
    <property type="match status" value="1"/>
</dbReference>
<dbReference type="FunFam" id="2.40.50.100:FF:000003">
    <property type="entry name" value="Acetyl-CoA carboxylase biotin carboxyl carrier protein"/>
    <property type="match status" value="1"/>
</dbReference>